<gene>
    <name evidence="2" type="ORF">OLEA9_A106266</name>
</gene>
<comment type="caution">
    <text evidence="2">The sequence shown here is derived from an EMBL/GenBank/DDBJ whole genome shotgun (WGS) entry which is preliminary data.</text>
</comment>
<organism evidence="2 3">
    <name type="scientific">Olea europaea subsp. europaea</name>
    <dbReference type="NCBI Taxonomy" id="158383"/>
    <lineage>
        <taxon>Eukaryota</taxon>
        <taxon>Viridiplantae</taxon>
        <taxon>Streptophyta</taxon>
        <taxon>Embryophyta</taxon>
        <taxon>Tracheophyta</taxon>
        <taxon>Spermatophyta</taxon>
        <taxon>Magnoliopsida</taxon>
        <taxon>eudicotyledons</taxon>
        <taxon>Gunneridae</taxon>
        <taxon>Pentapetalae</taxon>
        <taxon>asterids</taxon>
        <taxon>lamiids</taxon>
        <taxon>Lamiales</taxon>
        <taxon>Oleaceae</taxon>
        <taxon>Oleeae</taxon>
        <taxon>Olea</taxon>
    </lineage>
</organism>
<dbReference type="GO" id="GO:0030307">
    <property type="term" value="P:positive regulation of cell growth"/>
    <property type="evidence" value="ECO:0007669"/>
    <property type="project" value="EnsemblPlants"/>
</dbReference>
<feature type="region of interest" description="Disordered" evidence="1">
    <location>
        <begin position="45"/>
        <end position="99"/>
    </location>
</feature>
<feature type="non-terminal residue" evidence="2">
    <location>
        <position position="1"/>
    </location>
</feature>
<dbReference type="GO" id="GO:0009330">
    <property type="term" value="C:DNA topoisomerase type II (double strand cut, ATP-hydrolyzing) complex"/>
    <property type="evidence" value="ECO:0007669"/>
    <property type="project" value="EnsemblPlants"/>
</dbReference>
<dbReference type="InterPro" id="IPR033246">
    <property type="entry name" value="BIN4"/>
</dbReference>
<dbReference type="Proteomes" id="UP000594638">
    <property type="component" value="Unassembled WGS sequence"/>
</dbReference>
<protein>
    <submittedName>
        <fullName evidence="2">DNA-binding BIN4 isoform X1</fullName>
    </submittedName>
</protein>
<dbReference type="GO" id="GO:0042023">
    <property type="term" value="P:DNA endoreduplication"/>
    <property type="evidence" value="ECO:0007669"/>
    <property type="project" value="EnsemblPlants"/>
</dbReference>
<evidence type="ECO:0000256" key="1">
    <source>
        <dbReference type="SAM" id="MobiDB-lite"/>
    </source>
</evidence>
<accession>A0A8S0VK77</accession>
<feature type="compositionally biased region" description="Low complexity" evidence="1">
    <location>
        <begin position="8"/>
        <end position="20"/>
    </location>
</feature>
<dbReference type="GO" id="GO:0003690">
    <property type="term" value="F:double-stranded DNA binding"/>
    <property type="evidence" value="ECO:0007669"/>
    <property type="project" value="EnsemblPlants"/>
</dbReference>
<dbReference type="AlphaFoldDB" id="A0A8S0VK77"/>
<dbReference type="GO" id="GO:0090627">
    <property type="term" value="P:plant epidermal cell differentiation"/>
    <property type="evidence" value="ECO:0007669"/>
    <property type="project" value="EnsemblPlants"/>
</dbReference>
<feature type="compositionally biased region" description="Basic residues" evidence="1">
    <location>
        <begin position="337"/>
        <end position="355"/>
    </location>
</feature>
<evidence type="ECO:0000313" key="3">
    <source>
        <dbReference type="Proteomes" id="UP000594638"/>
    </source>
</evidence>
<dbReference type="OrthoDB" id="549068at2759"/>
<proteinExistence type="predicted"/>
<dbReference type="EMBL" id="CACTIH010009496">
    <property type="protein sequence ID" value="CAA3031884.1"/>
    <property type="molecule type" value="Genomic_DNA"/>
</dbReference>
<keyword evidence="2" id="KW-0238">DNA-binding</keyword>
<dbReference type="GO" id="GO:0010090">
    <property type="term" value="P:trichome morphogenesis"/>
    <property type="evidence" value="ECO:0007669"/>
    <property type="project" value="EnsemblPlants"/>
</dbReference>
<dbReference type="PANTHER" id="PTHR34810">
    <property type="entry name" value="DNA-BINDING PROTEIN BIN4"/>
    <property type="match status" value="1"/>
</dbReference>
<dbReference type="GO" id="GO:0048364">
    <property type="term" value="P:root development"/>
    <property type="evidence" value="ECO:0007669"/>
    <property type="project" value="EnsemblPlants"/>
</dbReference>
<reference evidence="2 3" key="1">
    <citation type="submission" date="2019-12" db="EMBL/GenBank/DDBJ databases">
        <authorList>
            <person name="Alioto T."/>
            <person name="Alioto T."/>
            <person name="Gomez Garrido J."/>
        </authorList>
    </citation>
    <scope>NUCLEOTIDE SEQUENCE [LARGE SCALE GENOMIC DNA]</scope>
</reference>
<dbReference type="GO" id="GO:0048367">
    <property type="term" value="P:shoot system development"/>
    <property type="evidence" value="ECO:0007669"/>
    <property type="project" value="EnsemblPlants"/>
</dbReference>
<feature type="region of interest" description="Disordered" evidence="1">
    <location>
        <begin position="298"/>
        <end position="355"/>
    </location>
</feature>
<feature type="region of interest" description="Disordered" evidence="1">
    <location>
        <begin position="1"/>
        <end position="24"/>
    </location>
</feature>
<sequence length="355" mass="39600">TPAVAIALSSGSESPLSDSPQRNEEDEIVLSKLFKKEDGLVPQIKDNDEEYLISEPVKGKSPNKNEKTKLTPGKKRRRKDDTEIQGKASKRKTSEKPVHPQVEVSRMFLDLGVSTRIMNHCWNYKYMHLVRLDKNNLSIIKLYFIFYNPENCGNMDVVKEDISEKHHEPQVSSSRLPLVLSEKVQRSKALIECEGDSIDLSGDLGAVGRIVIPDTPSTNHEMLLDLKGTIYKTSIVPSRTFCVVSFGQSEAKIEAIMNDFIQLKPQSNVYEAETMIEGTLDGFSFDSEDEADNLHKSAAQANQHDGAEEQPIRKAKRKSEKTSGAAPKKGKAAGGKPPKKVKKKPQISKKSKVRK</sequence>
<dbReference type="Gramene" id="OE9A106266T1">
    <property type="protein sequence ID" value="OE9A106266C1"/>
    <property type="gene ID" value="OE9A106266"/>
</dbReference>
<dbReference type="GO" id="GO:0051276">
    <property type="term" value="P:chromosome organization"/>
    <property type="evidence" value="ECO:0007669"/>
    <property type="project" value="EnsemblPlants"/>
</dbReference>
<evidence type="ECO:0000313" key="2">
    <source>
        <dbReference type="EMBL" id="CAA3031884.1"/>
    </source>
</evidence>
<keyword evidence="3" id="KW-1185">Reference proteome</keyword>
<dbReference type="GO" id="GO:0005634">
    <property type="term" value="C:nucleus"/>
    <property type="evidence" value="ECO:0007669"/>
    <property type="project" value="EnsemblPlants"/>
</dbReference>
<name>A0A8S0VK77_OLEEU</name>
<dbReference type="PANTHER" id="PTHR34810:SF1">
    <property type="entry name" value="DNA-BINDING PROTEIN BIN4"/>
    <property type="match status" value="1"/>
</dbReference>